<comment type="caution">
    <text evidence="1">The sequence shown here is derived from an EMBL/GenBank/DDBJ whole genome shotgun (WGS) entry which is preliminary data.</text>
</comment>
<evidence type="ECO:0000313" key="2">
    <source>
        <dbReference type="Proteomes" id="UP000321490"/>
    </source>
</evidence>
<name>A0A562IW62_9ACTN</name>
<keyword evidence="2" id="KW-1185">Reference proteome</keyword>
<sequence length="107" mass="11476">MCMIQQTLFISFDEPLAGDEAVAALAGIEAAIERSGLTRSLVIRPHLAVPGEEDIPAFIGSVVLQVGLPDLEALGQLFAATDVTASFDELREVHPYTTAWVNHETLS</sequence>
<evidence type="ECO:0000313" key="1">
    <source>
        <dbReference type="EMBL" id="TWH75086.1"/>
    </source>
</evidence>
<proteinExistence type="predicted"/>
<dbReference type="AlphaFoldDB" id="A0A562IW62"/>
<dbReference type="Proteomes" id="UP000321490">
    <property type="component" value="Unassembled WGS sequence"/>
</dbReference>
<accession>A0A562IW62</accession>
<gene>
    <name evidence="1" type="ORF">JD78_03637</name>
</gene>
<reference evidence="1 2" key="1">
    <citation type="submission" date="2019-07" db="EMBL/GenBank/DDBJ databases">
        <title>R&amp;d 2014.</title>
        <authorList>
            <person name="Klenk H.-P."/>
        </authorList>
    </citation>
    <scope>NUCLEOTIDE SEQUENCE [LARGE SCALE GENOMIC DNA]</scope>
    <source>
        <strain evidence="1 2">DSM 45764</strain>
    </source>
</reference>
<organism evidence="1 2">
    <name type="scientific">Modestobacter roseus</name>
    <dbReference type="NCBI Taxonomy" id="1181884"/>
    <lineage>
        <taxon>Bacteria</taxon>
        <taxon>Bacillati</taxon>
        <taxon>Actinomycetota</taxon>
        <taxon>Actinomycetes</taxon>
        <taxon>Geodermatophilales</taxon>
        <taxon>Geodermatophilaceae</taxon>
        <taxon>Modestobacter</taxon>
    </lineage>
</organism>
<protein>
    <submittedName>
        <fullName evidence="1">Uncharacterized protein</fullName>
    </submittedName>
</protein>
<dbReference type="EMBL" id="VLKF01000001">
    <property type="protein sequence ID" value="TWH75086.1"/>
    <property type="molecule type" value="Genomic_DNA"/>
</dbReference>